<dbReference type="GO" id="GO:0005829">
    <property type="term" value="C:cytosol"/>
    <property type="evidence" value="ECO:0007669"/>
    <property type="project" value="TreeGrafter"/>
</dbReference>
<dbReference type="GO" id="GO:0030983">
    <property type="term" value="F:mismatched DNA binding"/>
    <property type="evidence" value="ECO:0007669"/>
    <property type="project" value="InterPro"/>
</dbReference>
<dbReference type="Pfam" id="PF00488">
    <property type="entry name" value="MutS_V"/>
    <property type="match status" value="1"/>
</dbReference>
<dbReference type="SMART" id="SM00534">
    <property type="entry name" value="MUTSac"/>
    <property type="match status" value="1"/>
</dbReference>
<dbReference type="GO" id="GO:0005524">
    <property type="term" value="F:ATP binding"/>
    <property type="evidence" value="ECO:0007669"/>
    <property type="project" value="UniProtKB-KW"/>
</dbReference>
<evidence type="ECO:0000259" key="4">
    <source>
        <dbReference type="SMART" id="SM00534"/>
    </source>
</evidence>
<proteinExistence type="predicted"/>
<dbReference type="InterPro" id="IPR027417">
    <property type="entry name" value="P-loop_NTPase"/>
</dbReference>
<dbReference type="EMBL" id="NMRN01000079">
    <property type="protein sequence ID" value="PAS91506.1"/>
    <property type="molecule type" value="Genomic_DNA"/>
</dbReference>
<gene>
    <name evidence="5" type="ORF">BGI27_16050</name>
    <name evidence="6" type="ORF">CGU29_16090</name>
</gene>
<dbReference type="PANTHER" id="PTHR11361">
    <property type="entry name" value="DNA MISMATCH REPAIR PROTEIN MUTS FAMILY MEMBER"/>
    <property type="match status" value="1"/>
</dbReference>
<reference evidence="5 8" key="1">
    <citation type="submission" date="2016-08" db="EMBL/GenBank/DDBJ databases">
        <title>Candidatus Dactylopiibacterium carminicum genome sequence.</title>
        <authorList>
            <person name="Ramirez-Puebla S.T."/>
            <person name="Ormeno-Orrillo E."/>
            <person name="Vera-Ponce De Leon A."/>
            <person name="Luis L."/>
            <person name="Sanchez-Flores A."/>
            <person name="Monica R."/>
            <person name="Martinez-Romero E."/>
        </authorList>
    </citation>
    <scope>NUCLEOTIDE SEQUENCE [LARGE SCALE GENOMIC DNA]</scope>
    <source>
        <strain evidence="5">END1</strain>
    </source>
</reference>
<keyword evidence="3" id="KW-0238">DNA-binding</keyword>
<comment type="caution">
    <text evidence="6">The sequence shown here is derived from an EMBL/GenBank/DDBJ whole genome shotgun (WGS) entry which is preliminary data.</text>
</comment>
<dbReference type="InterPro" id="IPR000432">
    <property type="entry name" value="DNA_mismatch_repair_MutS_C"/>
</dbReference>
<protein>
    <submittedName>
        <fullName evidence="6">DNA mismatch repair protein MutS</fullName>
    </submittedName>
</protein>
<sequence>MPLLAGVSGRSPFRMIPVAVFPGLLDPAGPFEPVERALPAHFSDLQLDRIFAEASAPFAAPGLNALFQSPCQTPAVIAWRQTVMRELEQPDLAAAVDVFCGEMESVHCVLSMPAGTQPEARQTRWFVEVARRYCAAVQTFAAALAPMPLTAGGWLAWREYLQALIGGAGFMELQAHAEALCSESGALRYELLLDGNQVSVLPARDEAPEDYGAVLKRDFAAWLPPREKSVVNVFPTRQLDPVEAGVLEGVRTLYPALFAQLAEFRRVQADFVDAGVARFLREVQFHRAWLAYIEPLRAAGMAFCYPTFSTDGEVQVRGLFDLALARQRAAQGQGVVCNDLSLGADERVVIVTGPNQAGKTTFARAFGQLHHLAVLGCAVPAASACLRLCPKVLTHFEREENFAELRSKLEDDLVRMREILAVAGPDSLVLMNEVFASTTLQDAAGISHRSLQALLDSGALGLIVTFIDELATPASGVVSLVGVMTGADPGSRSFRFARQPADGHAYAMAIAARHGLTYEQIRESLSS</sequence>
<evidence type="ECO:0000313" key="6">
    <source>
        <dbReference type="EMBL" id="PAS91506.1"/>
    </source>
</evidence>
<dbReference type="AlphaFoldDB" id="A0A272EN73"/>
<dbReference type="PANTHER" id="PTHR11361:SF34">
    <property type="entry name" value="DNA MISMATCH REPAIR PROTEIN MSH1, MITOCHONDRIAL"/>
    <property type="match status" value="1"/>
</dbReference>
<dbReference type="Proteomes" id="UP000216107">
    <property type="component" value="Unassembled WGS sequence"/>
</dbReference>
<dbReference type="Gene3D" id="3.40.50.300">
    <property type="entry name" value="P-loop containing nucleotide triphosphate hydrolases"/>
    <property type="match status" value="1"/>
</dbReference>
<dbReference type="GO" id="GO:0140664">
    <property type="term" value="F:ATP-dependent DNA damage sensor activity"/>
    <property type="evidence" value="ECO:0007669"/>
    <property type="project" value="InterPro"/>
</dbReference>
<evidence type="ECO:0000313" key="7">
    <source>
        <dbReference type="Proteomes" id="UP000216107"/>
    </source>
</evidence>
<evidence type="ECO:0000256" key="1">
    <source>
        <dbReference type="ARBA" id="ARBA00022741"/>
    </source>
</evidence>
<evidence type="ECO:0000256" key="3">
    <source>
        <dbReference type="ARBA" id="ARBA00023125"/>
    </source>
</evidence>
<dbReference type="SUPFAM" id="SSF52540">
    <property type="entry name" value="P-loop containing nucleoside triphosphate hydrolases"/>
    <property type="match status" value="1"/>
</dbReference>
<feature type="domain" description="DNA mismatch repair proteins mutS family" evidence="4">
    <location>
        <begin position="346"/>
        <end position="526"/>
    </location>
</feature>
<dbReference type="EMBL" id="MDUX01000076">
    <property type="protein sequence ID" value="KAF7597932.1"/>
    <property type="molecule type" value="Genomic_DNA"/>
</dbReference>
<keyword evidence="1" id="KW-0547">Nucleotide-binding</keyword>
<dbReference type="Proteomes" id="UP000623509">
    <property type="component" value="Unassembled WGS sequence"/>
</dbReference>
<evidence type="ECO:0000313" key="5">
    <source>
        <dbReference type="EMBL" id="KAF7597932.1"/>
    </source>
</evidence>
<keyword evidence="8" id="KW-1185">Reference proteome</keyword>
<evidence type="ECO:0000313" key="8">
    <source>
        <dbReference type="Proteomes" id="UP000623509"/>
    </source>
</evidence>
<keyword evidence="2" id="KW-0067">ATP-binding</keyword>
<evidence type="ECO:0000256" key="2">
    <source>
        <dbReference type="ARBA" id="ARBA00022840"/>
    </source>
</evidence>
<name>A0A272EN73_9RHOO</name>
<organism evidence="6 7">
    <name type="scientific">Candidatus Dactylopiibacterium carminicum</name>
    <dbReference type="NCBI Taxonomy" id="857335"/>
    <lineage>
        <taxon>Bacteria</taxon>
        <taxon>Pseudomonadati</taxon>
        <taxon>Pseudomonadota</taxon>
        <taxon>Betaproteobacteria</taxon>
        <taxon>Rhodocyclales</taxon>
        <taxon>Rhodocyclaceae</taxon>
        <taxon>Candidatus Dactylopiibacterium</taxon>
    </lineage>
</organism>
<dbReference type="GO" id="GO:0006298">
    <property type="term" value="P:mismatch repair"/>
    <property type="evidence" value="ECO:0007669"/>
    <property type="project" value="InterPro"/>
</dbReference>
<reference evidence="6 7" key="2">
    <citation type="submission" date="2017-07" db="EMBL/GenBank/DDBJ databases">
        <title>Candidatus Dactylopiibacterium carminicum, a nitrogen-fixing symbiont of the cochineal insect Dactylopius coccus and Dactylopius opuntiae (Hemiptera: Coccoidea: Dactylopiidae).</title>
        <authorList>
            <person name="Vera A."/>
        </authorList>
    </citation>
    <scope>NUCLEOTIDE SEQUENCE [LARGE SCALE GENOMIC DNA]</scope>
    <source>
        <strain evidence="6 7">NFDCM</strain>
    </source>
</reference>
<accession>A0A272EN73</accession>
<dbReference type="InterPro" id="IPR045076">
    <property type="entry name" value="MutS"/>
</dbReference>